<evidence type="ECO:0000313" key="3">
    <source>
        <dbReference type="EMBL" id="KAK3095838.1"/>
    </source>
</evidence>
<gene>
    <name evidence="3" type="ORF">FSP39_019795</name>
</gene>
<protein>
    <recommendedName>
        <fullName evidence="2">JmjC domain-containing protein</fullName>
    </recommendedName>
</protein>
<dbReference type="PROSITE" id="PS51184">
    <property type="entry name" value="JMJC"/>
    <property type="match status" value="1"/>
</dbReference>
<dbReference type="SMART" id="SM00558">
    <property type="entry name" value="JmjC"/>
    <property type="match status" value="1"/>
</dbReference>
<sequence length="409" mass="47108">MFIWLICLLNPALAGDPPGHLKPLGQHRPPLGGVDEIEDFPLPWDFYENYVKDGGKPFILRGYLNRGEVPAYKLWNDQYLKEKFGSEKVDVEQGKKEDRLKGKLDVVTLRDYLNSYNDSDIYLVHDAPDVMKADLTIPVSLQCGGFHDNLFKVVLWFSSGGTKSHLHHDGLDNINCLLDGEKDFYMVDKAHEDLIEADGFLEQQSYSTVDVEAVDMYKFPKLGEVPWYEIHMKKGDCLYIPYKWYHQVDSKPGRNFAVNIWFYHIWRFNHTDCQTMKSSDQVMKPKLLSSYKKSNSRMLMWQEILGALSELKGPIQFDHLEEALFGGDNEEPESKQITQMLFEVIDKDKDHEVSWEEAYTVDLEELAEIIPDILGDPMEPQEDDIVGDPIDPSMDEQGPPRGDNVHTEL</sequence>
<keyword evidence="4" id="KW-1185">Reference proteome</keyword>
<organism evidence="3 4">
    <name type="scientific">Pinctada imbricata</name>
    <name type="common">Atlantic pearl-oyster</name>
    <name type="synonym">Pinctada martensii</name>
    <dbReference type="NCBI Taxonomy" id="66713"/>
    <lineage>
        <taxon>Eukaryota</taxon>
        <taxon>Metazoa</taxon>
        <taxon>Spiralia</taxon>
        <taxon>Lophotrochozoa</taxon>
        <taxon>Mollusca</taxon>
        <taxon>Bivalvia</taxon>
        <taxon>Autobranchia</taxon>
        <taxon>Pteriomorphia</taxon>
        <taxon>Pterioida</taxon>
        <taxon>Pterioidea</taxon>
        <taxon>Pteriidae</taxon>
        <taxon>Pinctada</taxon>
    </lineage>
</organism>
<comment type="caution">
    <text evidence="3">The sequence shown here is derived from an EMBL/GenBank/DDBJ whole genome shotgun (WGS) entry which is preliminary data.</text>
</comment>
<accession>A0AA89C1S7</accession>
<feature type="domain" description="JmjC" evidence="2">
    <location>
        <begin position="116"/>
        <end position="277"/>
    </location>
</feature>
<dbReference type="PANTHER" id="PTHR12461">
    <property type="entry name" value="HYPOXIA-INDUCIBLE FACTOR 1 ALPHA INHIBITOR-RELATED"/>
    <property type="match status" value="1"/>
</dbReference>
<proteinExistence type="predicted"/>
<dbReference type="Pfam" id="PF13621">
    <property type="entry name" value="Cupin_8"/>
    <property type="match status" value="1"/>
</dbReference>
<dbReference type="Proteomes" id="UP001186944">
    <property type="component" value="Unassembled WGS sequence"/>
</dbReference>
<feature type="region of interest" description="Disordered" evidence="1">
    <location>
        <begin position="374"/>
        <end position="409"/>
    </location>
</feature>
<dbReference type="SUPFAM" id="SSF51197">
    <property type="entry name" value="Clavaminate synthase-like"/>
    <property type="match status" value="1"/>
</dbReference>
<dbReference type="FunFam" id="2.60.120.650:FF:000025">
    <property type="entry name" value="Lysine-specific demethylase 8"/>
    <property type="match status" value="1"/>
</dbReference>
<dbReference type="InterPro" id="IPR003347">
    <property type="entry name" value="JmjC_dom"/>
</dbReference>
<dbReference type="InterPro" id="IPR041667">
    <property type="entry name" value="Cupin_8"/>
</dbReference>
<reference evidence="3" key="1">
    <citation type="submission" date="2019-08" db="EMBL/GenBank/DDBJ databases">
        <title>The improved chromosome-level genome for the pearl oyster Pinctada fucata martensii using PacBio sequencing and Hi-C.</title>
        <authorList>
            <person name="Zheng Z."/>
        </authorList>
    </citation>
    <scope>NUCLEOTIDE SEQUENCE</scope>
    <source>
        <strain evidence="3">ZZ-2019</strain>
        <tissue evidence="3">Adductor muscle</tissue>
    </source>
</reference>
<dbReference type="AlphaFoldDB" id="A0AA89C1S7"/>
<evidence type="ECO:0000256" key="1">
    <source>
        <dbReference type="SAM" id="MobiDB-lite"/>
    </source>
</evidence>
<name>A0AA89C1S7_PINIB</name>
<dbReference type="Gene3D" id="2.60.120.650">
    <property type="entry name" value="Cupin"/>
    <property type="match status" value="1"/>
</dbReference>
<evidence type="ECO:0000259" key="2">
    <source>
        <dbReference type="PROSITE" id="PS51184"/>
    </source>
</evidence>
<evidence type="ECO:0000313" key="4">
    <source>
        <dbReference type="Proteomes" id="UP001186944"/>
    </source>
</evidence>
<dbReference type="PANTHER" id="PTHR12461:SF42">
    <property type="entry name" value="JMJC DOMAIN-CONTAINING PROTEIN"/>
    <property type="match status" value="1"/>
</dbReference>
<dbReference type="EMBL" id="VSWD01000008">
    <property type="protein sequence ID" value="KAK3095838.1"/>
    <property type="molecule type" value="Genomic_DNA"/>
</dbReference>